<proteinExistence type="predicted"/>
<evidence type="ECO:0000313" key="2">
    <source>
        <dbReference type="EMBL" id="MDI2091615.1"/>
    </source>
</evidence>
<dbReference type="Proteomes" id="UP001431634">
    <property type="component" value="Unassembled WGS sequence"/>
</dbReference>
<feature type="region of interest" description="Disordered" evidence="1">
    <location>
        <begin position="22"/>
        <end position="115"/>
    </location>
</feature>
<evidence type="ECO:0000256" key="1">
    <source>
        <dbReference type="SAM" id="MobiDB-lite"/>
    </source>
</evidence>
<gene>
    <name evidence="2" type="ORF">QJV27_09595</name>
</gene>
<evidence type="ECO:0000313" key="3">
    <source>
        <dbReference type="Proteomes" id="UP001431634"/>
    </source>
</evidence>
<keyword evidence="3" id="KW-1185">Reference proteome</keyword>
<protein>
    <submittedName>
        <fullName evidence="2">Uncharacterized protein</fullName>
    </submittedName>
</protein>
<sequence>MSKKLSSKKKISNDDATRFAHLLKSRAEDSDQDDIDAEEDEENSAEEDQEAEDPEDQNGRAKGKKAKAKKAKRAKAEEEEEPEAEEEDDPDAEDEGDDETDAEDEEDDTTAQARARERGRCAAIFGCKAAANNLALAAELAFGTNIPRSQAIRLLNAGGIAKPASSNKPSRTALYNQRMMQERRSLSVGAPRPSQPCNQNKAAASSILKAGMVTGAVKKDIKL</sequence>
<accession>A0ABT6Q3M4</accession>
<dbReference type="EMBL" id="JASBAO010000001">
    <property type="protein sequence ID" value="MDI2091615.1"/>
    <property type="molecule type" value="Genomic_DNA"/>
</dbReference>
<reference evidence="2" key="1">
    <citation type="submission" date="2023-05" db="EMBL/GenBank/DDBJ databases">
        <title>Whole genome sequence of Commensalibacter sp.</title>
        <authorList>
            <person name="Charoenyingcharoen P."/>
            <person name="Yukphan P."/>
        </authorList>
    </citation>
    <scope>NUCLEOTIDE SEQUENCE</scope>
    <source>
        <strain evidence="2">TBRC 16381</strain>
    </source>
</reference>
<organism evidence="2 3">
    <name type="scientific">Commensalibacter oyaizuii</name>
    <dbReference type="NCBI Taxonomy" id="3043873"/>
    <lineage>
        <taxon>Bacteria</taxon>
        <taxon>Pseudomonadati</taxon>
        <taxon>Pseudomonadota</taxon>
        <taxon>Alphaproteobacteria</taxon>
        <taxon>Acetobacterales</taxon>
        <taxon>Acetobacteraceae</taxon>
    </lineage>
</organism>
<feature type="compositionally biased region" description="Acidic residues" evidence="1">
    <location>
        <begin position="30"/>
        <end position="56"/>
    </location>
</feature>
<feature type="region of interest" description="Disordered" evidence="1">
    <location>
        <begin position="183"/>
        <end position="202"/>
    </location>
</feature>
<dbReference type="RefSeq" id="WP_281448704.1">
    <property type="nucleotide sequence ID" value="NZ_JASBAO010000001.1"/>
</dbReference>
<name>A0ABT6Q3M4_9PROT</name>
<feature type="compositionally biased region" description="Basic residues" evidence="1">
    <location>
        <begin position="61"/>
        <end position="73"/>
    </location>
</feature>
<feature type="compositionally biased region" description="Acidic residues" evidence="1">
    <location>
        <begin position="77"/>
        <end position="109"/>
    </location>
</feature>
<comment type="caution">
    <text evidence="2">The sequence shown here is derived from an EMBL/GenBank/DDBJ whole genome shotgun (WGS) entry which is preliminary data.</text>
</comment>